<accession>A0A8H4V5U4</accession>
<dbReference type="EMBL" id="JAAVMX010000005">
    <property type="protein sequence ID" value="KAF4509072.1"/>
    <property type="molecule type" value="Genomic_DNA"/>
</dbReference>
<dbReference type="Proteomes" id="UP000557566">
    <property type="component" value="Unassembled WGS sequence"/>
</dbReference>
<keyword evidence="2" id="KW-1185">Reference proteome</keyword>
<evidence type="ECO:0000313" key="1">
    <source>
        <dbReference type="EMBL" id="KAF4509072.1"/>
    </source>
</evidence>
<gene>
    <name evidence="1" type="ORF">G6O67_005378</name>
</gene>
<comment type="caution">
    <text evidence="1">The sequence shown here is derived from an EMBL/GenBank/DDBJ whole genome shotgun (WGS) entry which is preliminary data.</text>
</comment>
<sequence length="128" mass="14280">MAFHSLMGEAMGSRVAGLSYEITRAGRKIKIVRKDIAAPRAKDIQDVADSVSRINRQPDLKSATETTALAVNAFVDDLGPADEQTFKDFFVAQVQNTDETREYATANPGDMDGLVRRFERNFKLDMEH</sequence>
<name>A0A8H4V5U4_9HYPO</name>
<evidence type="ECO:0000313" key="2">
    <source>
        <dbReference type="Proteomes" id="UP000557566"/>
    </source>
</evidence>
<dbReference type="AlphaFoldDB" id="A0A8H4V5U4"/>
<reference evidence="1 2" key="1">
    <citation type="journal article" date="2020" name="Genome Biol. Evol.">
        <title>A new high-quality draft genome assembly of the Chinese cordyceps Ophiocordyceps sinensis.</title>
        <authorList>
            <person name="Shu R."/>
            <person name="Zhang J."/>
            <person name="Meng Q."/>
            <person name="Zhang H."/>
            <person name="Zhou G."/>
            <person name="Li M."/>
            <person name="Wu P."/>
            <person name="Zhao Y."/>
            <person name="Chen C."/>
            <person name="Qin Q."/>
        </authorList>
    </citation>
    <scope>NUCLEOTIDE SEQUENCE [LARGE SCALE GENOMIC DNA]</scope>
    <source>
        <strain evidence="1 2">IOZ07</strain>
    </source>
</reference>
<proteinExistence type="predicted"/>
<organism evidence="1 2">
    <name type="scientific">Ophiocordyceps sinensis</name>
    <dbReference type="NCBI Taxonomy" id="72228"/>
    <lineage>
        <taxon>Eukaryota</taxon>
        <taxon>Fungi</taxon>
        <taxon>Dikarya</taxon>
        <taxon>Ascomycota</taxon>
        <taxon>Pezizomycotina</taxon>
        <taxon>Sordariomycetes</taxon>
        <taxon>Hypocreomycetidae</taxon>
        <taxon>Hypocreales</taxon>
        <taxon>Ophiocordycipitaceae</taxon>
        <taxon>Ophiocordyceps</taxon>
    </lineage>
</organism>
<protein>
    <submittedName>
        <fullName evidence="1">Uncharacterized protein</fullName>
    </submittedName>
</protein>